<name>A0A0R3QP66_9BILA</name>
<dbReference type="WBParaSite" id="BTMF_0000950101-mRNA-1">
    <property type="protein sequence ID" value="BTMF_0000950101-mRNA-1"/>
    <property type="gene ID" value="BTMF_0000950101"/>
</dbReference>
<feature type="region of interest" description="Disordered" evidence="1">
    <location>
        <begin position="18"/>
        <end position="54"/>
    </location>
</feature>
<organism evidence="2">
    <name type="scientific">Brugia timori</name>
    <dbReference type="NCBI Taxonomy" id="42155"/>
    <lineage>
        <taxon>Eukaryota</taxon>
        <taxon>Metazoa</taxon>
        <taxon>Ecdysozoa</taxon>
        <taxon>Nematoda</taxon>
        <taxon>Chromadorea</taxon>
        <taxon>Rhabditida</taxon>
        <taxon>Spirurina</taxon>
        <taxon>Spiruromorpha</taxon>
        <taxon>Filarioidea</taxon>
        <taxon>Onchocercidae</taxon>
        <taxon>Brugia</taxon>
    </lineage>
</organism>
<proteinExistence type="predicted"/>
<protein>
    <submittedName>
        <fullName evidence="2">Signal peptide protein</fullName>
    </submittedName>
</protein>
<dbReference type="AlphaFoldDB" id="A0A0R3QP66"/>
<evidence type="ECO:0000256" key="1">
    <source>
        <dbReference type="SAM" id="MobiDB-lite"/>
    </source>
</evidence>
<reference evidence="2" key="1">
    <citation type="submission" date="2017-02" db="UniProtKB">
        <authorList>
            <consortium name="WormBaseParasite"/>
        </authorList>
    </citation>
    <scope>IDENTIFICATION</scope>
</reference>
<dbReference type="STRING" id="42155.A0A0R3QP66"/>
<accession>A0A0R3QP66</accession>
<evidence type="ECO:0000313" key="2">
    <source>
        <dbReference type="WBParaSite" id="BTMF_0000950101-mRNA-1"/>
    </source>
</evidence>
<sequence>LQPGIPGMPGKDAIYCPCPLHPQKAPPAPPSQYEPQKAEEPQSGYKQKKKMHKK</sequence>